<dbReference type="InterPro" id="IPR036388">
    <property type="entry name" value="WH-like_DNA-bd_sf"/>
</dbReference>
<keyword evidence="3" id="KW-0804">Transcription</keyword>
<dbReference type="CDD" id="cd06170">
    <property type="entry name" value="LuxR_C_like"/>
    <property type="match status" value="1"/>
</dbReference>
<sequence>MEVATTFDELCSLVTGDLPPLVNAAAGTVFQMLDHRKVEMVRGDFSKDKTADNLQRLNALLEQHPLSDVLLAPLGGQLGITVSRRLPSGEYSKSKFAREMYPEPVTDSMIGELFSWCRRSAVLTVRRTEGTFTDEEIERFDVVIFAARTLCDRIAGRNVEREVHNFFMTQSGAGPVMAFLMKSDGGVMPVNYEALRFVETNWAADEAFRQLDDSEVRRIMSRVESSWQDPLRARFQAVELDLGAGKSTFYVLPNSLKQFYIFTIGPSREQGGEDRSRLVLTGRQCEIMEWIAEGKTSWEVATILGISPRTVEKHMEAIFQRLNVENRVAAARRFLDLKAGVTF</sequence>
<evidence type="ECO:0000313" key="5">
    <source>
        <dbReference type="EMBL" id="GAA5483342.1"/>
    </source>
</evidence>
<protein>
    <recommendedName>
        <fullName evidence="4">HTH luxR-type domain-containing protein</fullName>
    </recommendedName>
</protein>
<dbReference type="EMBL" id="BAABRI010000014">
    <property type="protein sequence ID" value="GAA5483342.1"/>
    <property type="molecule type" value="Genomic_DNA"/>
</dbReference>
<dbReference type="RefSeq" id="WP_353567454.1">
    <property type="nucleotide sequence ID" value="NZ_BAABRI010000014.1"/>
</dbReference>
<dbReference type="SUPFAM" id="SSF46894">
    <property type="entry name" value="C-terminal effector domain of the bipartite response regulators"/>
    <property type="match status" value="1"/>
</dbReference>
<keyword evidence="6" id="KW-1185">Reference proteome</keyword>
<dbReference type="PROSITE" id="PS50043">
    <property type="entry name" value="HTH_LUXR_2"/>
    <property type="match status" value="1"/>
</dbReference>
<evidence type="ECO:0000313" key="6">
    <source>
        <dbReference type="Proteomes" id="UP001476282"/>
    </source>
</evidence>
<dbReference type="InterPro" id="IPR016032">
    <property type="entry name" value="Sig_transdc_resp-reg_C-effctor"/>
</dbReference>
<organism evidence="5 6">
    <name type="scientific">Haloferula sargassicola</name>
    <dbReference type="NCBI Taxonomy" id="490096"/>
    <lineage>
        <taxon>Bacteria</taxon>
        <taxon>Pseudomonadati</taxon>
        <taxon>Verrucomicrobiota</taxon>
        <taxon>Verrucomicrobiia</taxon>
        <taxon>Verrucomicrobiales</taxon>
        <taxon>Verrucomicrobiaceae</taxon>
        <taxon>Haloferula</taxon>
    </lineage>
</organism>
<keyword evidence="1" id="KW-0805">Transcription regulation</keyword>
<name>A0ABP9UPI6_9BACT</name>
<keyword evidence="2" id="KW-0238">DNA-binding</keyword>
<evidence type="ECO:0000256" key="2">
    <source>
        <dbReference type="ARBA" id="ARBA00023125"/>
    </source>
</evidence>
<feature type="domain" description="HTH luxR-type" evidence="4">
    <location>
        <begin position="273"/>
        <end position="338"/>
    </location>
</feature>
<dbReference type="PANTHER" id="PTHR44688:SF16">
    <property type="entry name" value="DNA-BINDING TRANSCRIPTIONAL ACTIVATOR DEVR_DOSR"/>
    <property type="match status" value="1"/>
</dbReference>
<dbReference type="Pfam" id="PF00196">
    <property type="entry name" value="GerE"/>
    <property type="match status" value="1"/>
</dbReference>
<reference evidence="5 6" key="1">
    <citation type="submission" date="2024-02" db="EMBL/GenBank/DDBJ databases">
        <title>Haloferula sargassicola NBRC 104335.</title>
        <authorList>
            <person name="Ichikawa N."/>
            <person name="Katano-Makiyama Y."/>
            <person name="Hidaka K."/>
        </authorList>
    </citation>
    <scope>NUCLEOTIDE SEQUENCE [LARGE SCALE GENOMIC DNA]</scope>
    <source>
        <strain evidence="5 6">NBRC 104335</strain>
    </source>
</reference>
<evidence type="ECO:0000259" key="4">
    <source>
        <dbReference type="PROSITE" id="PS50043"/>
    </source>
</evidence>
<dbReference type="PROSITE" id="PS00622">
    <property type="entry name" value="HTH_LUXR_1"/>
    <property type="match status" value="1"/>
</dbReference>
<evidence type="ECO:0000256" key="3">
    <source>
        <dbReference type="ARBA" id="ARBA00023163"/>
    </source>
</evidence>
<evidence type="ECO:0000256" key="1">
    <source>
        <dbReference type="ARBA" id="ARBA00023015"/>
    </source>
</evidence>
<proteinExistence type="predicted"/>
<dbReference type="PANTHER" id="PTHR44688">
    <property type="entry name" value="DNA-BINDING TRANSCRIPTIONAL ACTIVATOR DEVR_DOSR"/>
    <property type="match status" value="1"/>
</dbReference>
<comment type="caution">
    <text evidence="5">The sequence shown here is derived from an EMBL/GenBank/DDBJ whole genome shotgun (WGS) entry which is preliminary data.</text>
</comment>
<dbReference type="Gene3D" id="1.10.10.10">
    <property type="entry name" value="Winged helix-like DNA-binding domain superfamily/Winged helix DNA-binding domain"/>
    <property type="match status" value="1"/>
</dbReference>
<dbReference type="InterPro" id="IPR000792">
    <property type="entry name" value="Tscrpt_reg_LuxR_C"/>
</dbReference>
<accession>A0ABP9UPI6</accession>
<dbReference type="SMART" id="SM00421">
    <property type="entry name" value="HTH_LUXR"/>
    <property type="match status" value="1"/>
</dbReference>
<gene>
    <name evidence="5" type="ORF">Hsar01_02572</name>
</gene>
<dbReference type="Proteomes" id="UP001476282">
    <property type="component" value="Unassembled WGS sequence"/>
</dbReference>
<dbReference type="PRINTS" id="PR00038">
    <property type="entry name" value="HTHLUXR"/>
</dbReference>